<name>M4H266_PLEBA</name>
<protein>
    <submittedName>
        <fullName evidence="2">Putative secretory peptide-46</fullName>
    </submittedName>
</protein>
<feature type="chain" id="PRO_5004053705" evidence="1">
    <location>
        <begin position="17"/>
        <end position="182"/>
    </location>
</feature>
<dbReference type="AlphaFoldDB" id="M4H266"/>
<feature type="signal peptide" evidence="1">
    <location>
        <begin position="1"/>
        <end position="16"/>
    </location>
</feature>
<reference evidence="2" key="1">
    <citation type="submission" date="2012-02" db="EMBL/GenBank/DDBJ databases">
        <title>The genome of the ctenophore, Pleurobrachia bachei.</title>
        <authorList>
            <person name="Kohn A.B."/>
            <person name="Citarella M."/>
            <person name="Moroz L.L."/>
        </authorList>
    </citation>
    <scope>NUCLEOTIDE SEQUENCE</scope>
</reference>
<accession>M4H266</accession>
<dbReference type="EMBL" id="JQ700356">
    <property type="protein sequence ID" value="AFK75456.1"/>
    <property type="molecule type" value="mRNA"/>
</dbReference>
<evidence type="ECO:0000256" key="1">
    <source>
        <dbReference type="SAM" id="SignalP"/>
    </source>
</evidence>
<keyword evidence="1" id="KW-0732">Signal</keyword>
<evidence type="ECO:0000313" key="2">
    <source>
        <dbReference type="EMBL" id="AFK75456.1"/>
    </source>
</evidence>
<organism evidence="2">
    <name type="scientific">Pleurobrachia bachei</name>
    <name type="common">Sea gooseberry</name>
    <dbReference type="NCBI Taxonomy" id="34499"/>
    <lineage>
        <taxon>Eukaryota</taxon>
        <taxon>Metazoa</taxon>
        <taxon>Ctenophora</taxon>
        <taxon>Tentaculata</taxon>
        <taxon>Cydippida</taxon>
        <taxon>Pleurobrachiidae</taxon>
        <taxon>Pleurobrachia</taxon>
    </lineage>
</organism>
<proteinExistence type="evidence at transcript level"/>
<sequence length="182" mass="19675">MMLIIFVLLTVAAVLGTTTSEPPGEFGPPAGWVAVQRGSPVHVNPDNHPIQIKSTAGRGSLKAIVVDFLNSGHAPTHARVIIFLGYTERYVISECNGSFLKPFPVVPPTAAERIWTIAKSSTHLTISCNGVTLVEKRLDDAIACEVEWGVKMDHISFPSSDTGSEFYYLNEGDSTAPYLTCE</sequence>